<dbReference type="NCBIfam" id="TIGR03707">
    <property type="entry name" value="PPK2_P_aer"/>
    <property type="match status" value="1"/>
</dbReference>
<comment type="similarity">
    <text evidence="1 4">Belongs to the polyphosphate kinase 2 (PPK2) family. Class I subfamily.</text>
</comment>
<proteinExistence type="inferred from homology"/>
<dbReference type="AlphaFoldDB" id="E6WZK4"/>
<comment type="subunit">
    <text evidence="4">Homotetramer.</text>
</comment>
<dbReference type="GO" id="GO:0006793">
    <property type="term" value="P:phosphorus metabolic process"/>
    <property type="evidence" value="ECO:0007669"/>
    <property type="project" value="InterPro"/>
</dbReference>
<organism evidence="6 7">
    <name type="scientific">Nitratifractor salsuginis (strain DSM 16511 / JCM 12458 / E9I37-1)</name>
    <dbReference type="NCBI Taxonomy" id="749222"/>
    <lineage>
        <taxon>Bacteria</taxon>
        <taxon>Pseudomonadati</taxon>
        <taxon>Campylobacterota</taxon>
        <taxon>Epsilonproteobacteria</taxon>
        <taxon>Campylobacterales</taxon>
        <taxon>Sulfurovaceae</taxon>
        <taxon>Nitratifractor</taxon>
    </lineage>
</organism>
<keyword evidence="3 4" id="KW-0418">Kinase</keyword>
<evidence type="ECO:0000256" key="2">
    <source>
        <dbReference type="ARBA" id="ARBA00022679"/>
    </source>
</evidence>
<dbReference type="PANTHER" id="PTHR34383">
    <property type="entry name" value="POLYPHOSPHATE:AMP PHOSPHOTRANSFERASE-RELATED"/>
    <property type="match status" value="1"/>
</dbReference>
<dbReference type="EMBL" id="CP002452">
    <property type="protein sequence ID" value="ADV45584.1"/>
    <property type="molecule type" value="Genomic_DNA"/>
</dbReference>
<keyword evidence="7" id="KW-1185">Reference proteome</keyword>
<evidence type="ECO:0000313" key="7">
    <source>
        <dbReference type="Proteomes" id="UP000008633"/>
    </source>
</evidence>
<dbReference type="RefSeq" id="WP_013553281.1">
    <property type="nucleotide sequence ID" value="NC_014935.1"/>
</dbReference>
<accession>E6WZK4</accession>
<reference evidence="6 7" key="1">
    <citation type="journal article" date="2011" name="Stand. Genomic Sci.">
        <title>Complete genome sequence of Nitratifractor salsuginis type strain (E9I37-1).</title>
        <authorList>
            <person name="Anderson I."/>
            <person name="Sikorski J."/>
            <person name="Zeytun A."/>
            <person name="Nolan M."/>
            <person name="Lapidus A."/>
            <person name="Lucas S."/>
            <person name="Hammon N."/>
            <person name="Deshpande S."/>
            <person name="Cheng J.F."/>
            <person name="Tapia R."/>
            <person name="Han C."/>
            <person name="Goodwin L."/>
            <person name="Pitluck S."/>
            <person name="Liolios K."/>
            <person name="Pagani I."/>
            <person name="Ivanova N."/>
            <person name="Huntemann M."/>
            <person name="Mavromatis K."/>
            <person name="Ovchinikova G."/>
            <person name="Pati A."/>
            <person name="Chen A."/>
            <person name="Palaniappan K."/>
            <person name="Land M."/>
            <person name="Hauser L."/>
            <person name="Brambilla E.M."/>
            <person name="Ngatchou-Djao O.D."/>
            <person name="Rohde M."/>
            <person name="Tindall B.J."/>
            <person name="Goker M."/>
            <person name="Detter J.C."/>
            <person name="Woyke T."/>
            <person name="Bristow J."/>
            <person name="Eisen J.A."/>
            <person name="Markowitz V."/>
            <person name="Hugenholtz P."/>
            <person name="Klenk H.P."/>
            <person name="Kyrpides N.C."/>
        </authorList>
    </citation>
    <scope>NUCLEOTIDE SEQUENCE [LARGE SCALE GENOMIC DNA]</scope>
    <source>
        <strain evidence="7">DSM 16511 / JCM 12458 / E9I37-1</strain>
    </source>
</reference>
<dbReference type="Proteomes" id="UP000008633">
    <property type="component" value="Chromosome"/>
</dbReference>
<evidence type="ECO:0000256" key="1">
    <source>
        <dbReference type="ARBA" id="ARBA00009924"/>
    </source>
</evidence>
<evidence type="ECO:0000256" key="4">
    <source>
        <dbReference type="RuleBase" id="RU369062"/>
    </source>
</evidence>
<sequence length="303" mass="36408">MKTIFQDLEVLKEHVKDKEGKEALKDLEKNFKLLRTKSGLAQLLKKKKLRKIIRTVEYEEELTQLQVELIKLQNWVYDNKKRVMIIFEGRDAAGKGGAIKRFIQYLNPRKFRVAALPKPTEVETGQFYFQRYFKHLPDPGEIVFFDRSWYNRAIVEPVYGFCTEEQYEKFMKEVPEIEHALIDDGITLIKFWFSISKETQQKRFKERMTNPLKHWKLSPVDQKAQEMWDKITYYKEEMFSRTHTSYAPWIIVDSNDKKRARLESIRYVLSRIPYEGKKDAVINLHHDPDIVERYHRRSHQEKG</sequence>
<dbReference type="EC" id="2.7.4.-" evidence="4"/>
<dbReference type="KEGG" id="nsa:Nitsa_0313"/>
<keyword evidence="2 4" id="KW-0808">Transferase</keyword>
<name>E6WZK4_NITSE</name>
<dbReference type="InterPro" id="IPR016898">
    <property type="entry name" value="Polyphosphate_phosphotransfera"/>
</dbReference>
<dbReference type="InterPro" id="IPR027417">
    <property type="entry name" value="P-loop_NTPase"/>
</dbReference>
<evidence type="ECO:0000313" key="6">
    <source>
        <dbReference type="EMBL" id="ADV45584.1"/>
    </source>
</evidence>
<dbReference type="PIRSF" id="PIRSF028756">
    <property type="entry name" value="PPK2_prd"/>
    <property type="match status" value="1"/>
</dbReference>
<dbReference type="Pfam" id="PF03976">
    <property type="entry name" value="PPK2"/>
    <property type="match status" value="1"/>
</dbReference>
<dbReference type="GO" id="GO:0008976">
    <property type="term" value="F:polyphosphate kinase activity"/>
    <property type="evidence" value="ECO:0007669"/>
    <property type="project" value="UniProtKB-UniRule"/>
</dbReference>
<gene>
    <name evidence="6" type="ordered locus">Nitsa_0313</name>
</gene>
<protein>
    <recommendedName>
        <fullName evidence="4">ADP/GDP-polyphosphate phosphotransferase</fullName>
        <ecNumber evidence="4">2.7.4.-</ecNumber>
    </recommendedName>
    <alternativeName>
        <fullName evidence="4">Polyphosphate kinase PPK2</fullName>
    </alternativeName>
</protein>
<dbReference type="SUPFAM" id="SSF52540">
    <property type="entry name" value="P-loop containing nucleoside triphosphate hydrolases"/>
    <property type="match status" value="1"/>
</dbReference>
<dbReference type="InterPro" id="IPR022486">
    <property type="entry name" value="PPK2_PA0141"/>
</dbReference>
<comment type="function">
    <text evidence="4">Uses inorganic polyphosphate (polyP) as a donor to convert GDP to GTP or ADP to ATP.</text>
</comment>
<dbReference type="InterPro" id="IPR022488">
    <property type="entry name" value="PPK2-related"/>
</dbReference>
<reference evidence="7" key="2">
    <citation type="submission" date="2011-01" db="EMBL/GenBank/DDBJ databases">
        <title>The complete genome of Nitratifractor salsuginis DSM 16511.</title>
        <authorList>
            <consortium name="US DOE Joint Genome Institute (JGI-PGF)"/>
            <person name="Lucas S."/>
            <person name="Copeland A."/>
            <person name="Lapidus A."/>
            <person name="Bruce D."/>
            <person name="Goodwin L."/>
            <person name="Pitluck S."/>
            <person name="Kyrpides N."/>
            <person name="Mavromatis K."/>
            <person name="Ivanova N."/>
            <person name="Mikhailova N."/>
            <person name="Zeytun A."/>
            <person name="Detter J.C."/>
            <person name="Tapia R."/>
            <person name="Han C."/>
            <person name="Land M."/>
            <person name="Hauser L."/>
            <person name="Markowitz V."/>
            <person name="Cheng J.-F."/>
            <person name="Hugenholtz P."/>
            <person name="Woyke T."/>
            <person name="Wu D."/>
            <person name="Tindall B."/>
            <person name="Schuetze A."/>
            <person name="Brambilla E."/>
            <person name="Klenk H.-P."/>
            <person name="Eisen J.A."/>
        </authorList>
    </citation>
    <scope>NUCLEOTIDE SEQUENCE [LARGE SCALE GENOMIC DNA]</scope>
    <source>
        <strain evidence="7">DSM 16511 / JCM 12458 / E9I37-1</strain>
    </source>
</reference>
<dbReference type="PANTHER" id="PTHR34383:SF1">
    <property type="entry name" value="ADP-POLYPHOSPHATE PHOSPHOTRANSFERASE"/>
    <property type="match status" value="1"/>
</dbReference>
<dbReference type="eggNOG" id="COG2326">
    <property type="taxonomic scope" value="Bacteria"/>
</dbReference>
<feature type="domain" description="Polyphosphate kinase-2-related" evidence="5">
    <location>
        <begin position="57"/>
        <end position="278"/>
    </location>
</feature>
<dbReference type="OrthoDB" id="9775224at2"/>
<evidence type="ECO:0000256" key="3">
    <source>
        <dbReference type="ARBA" id="ARBA00022777"/>
    </source>
</evidence>
<dbReference type="HOGENOM" id="CLU_048699_3_1_7"/>
<dbReference type="STRING" id="749222.Nitsa_0313"/>
<dbReference type="Gene3D" id="3.40.50.300">
    <property type="entry name" value="P-loop containing nucleotide triphosphate hydrolases"/>
    <property type="match status" value="1"/>
</dbReference>
<evidence type="ECO:0000259" key="5">
    <source>
        <dbReference type="Pfam" id="PF03976"/>
    </source>
</evidence>